<keyword evidence="3" id="KW-1185">Reference proteome</keyword>
<comment type="caution">
    <text evidence="2">The sequence shown here is derived from an EMBL/GenBank/DDBJ whole genome shotgun (WGS) entry which is preliminary data.</text>
</comment>
<evidence type="ECO:0000259" key="1">
    <source>
        <dbReference type="PROSITE" id="PS50097"/>
    </source>
</evidence>
<organism evidence="2 3">
    <name type="scientific">Favolaschia claudopus</name>
    <dbReference type="NCBI Taxonomy" id="2862362"/>
    <lineage>
        <taxon>Eukaryota</taxon>
        <taxon>Fungi</taxon>
        <taxon>Dikarya</taxon>
        <taxon>Basidiomycota</taxon>
        <taxon>Agaricomycotina</taxon>
        <taxon>Agaricomycetes</taxon>
        <taxon>Agaricomycetidae</taxon>
        <taxon>Agaricales</taxon>
        <taxon>Marasmiineae</taxon>
        <taxon>Mycenaceae</taxon>
        <taxon>Favolaschia</taxon>
    </lineage>
</organism>
<proteinExistence type="predicted"/>
<dbReference type="SUPFAM" id="SSF54695">
    <property type="entry name" value="POZ domain"/>
    <property type="match status" value="1"/>
</dbReference>
<accession>A0AAW0AEY0</accession>
<dbReference type="Gene3D" id="3.30.710.10">
    <property type="entry name" value="Potassium Channel Kv1.1, Chain A"/>
    <property type="match status" value="1"/>
</dbReference>
<dbReference type="AlphaFoldDB" id="A0AAW0AEY0"/>
<sequence length="290" mass="32481">MSPPSAPFNSAANSDTILRSCDGIDFHVHSVVLSLASPLFNTMFTLPVESHDKERKDVPVVEVSESSELLDRFLRVWYPGAEMLVEFSGFEELEQIIELALSKYDIQSVAPLLRHGLRQHLHEDCLTAFAIACKHEWADIARMAAKETLKYHISFLYLDERLARQLQGISVAQFLALLRYHVQCSEVAATLHVSTGAISNHCARFMYEGDGRHPSHARAAISRYLDEIAPILKDSPGIDIQDLIYLSKAQEELALCDTCRRGGLQLLGAFIKDTYLPAMNASIDRVQLEI</sequence>
<evidence type="ECO:0000313" key="2">
    <source>
        <dbReference type="EMBL" id="KAK7007518.1"/>
    </source>
</evidence>
<reference evidence="2 3" key="1">
    <citation type="journal article" date="2024" name="J Genomics">
        <title>Draft genome sequencing and assembly of Favolaschia claudopus CIRM-BRFM 2984 isolated from oak limbs.</title>
        <authorList>
            <person name="Navarro D."/>
            <person name="Drula E."/>
            <person name="Chaduli D."/>
            <person name="Cazenave R."/>
            <person name="Ahrendt S."/>
            <person name="Wang J."/>
            <person name="Lipzen A."/>
            <person name="Daum C."/>
            <person name="Barry K."/>
            <person name="Grigoriev I.V."/>
            <person name="Favel A."/>
            <person name="Rosso M.N."/>
            <person name="Martin F."/>
        </authorList>
    </citation>
    <scope>NUCLEOTIDE SEQUENCE [LARGE SCALE GENOMIC DNA]</scope>
    <source>
        <strain evidence="2 3">CIRM-BRFM 2984</strain>
    </source>
</reference>
<feature type="domain" description="BTB" evidence="1">
    <location>
        <begin position="14"/>
        <end position="86"/>
    </location>
</feature>
<dbReference type="PROSITE" id="PS50097">
    <property type="entry name" value="BTB"/>
    <property type="match status" value="1"/>
</dbReference>
<dbReference type="Proteomes" id="UP001362999">
    <property type="component" value="Unassembled WGS sequence"/>
</dbReference>
<dbReference type="EMBL" id="JAWWNJ010000070">
    <property type="protein sequence ID" value="KAK7007518.1"/>
    <property type="molecule type" value="Genomic_DNA"/>
</dbReference>
<dbReference type="Pfam" id="PF00651">
    <property type="entry name" value="BTB"/>
    <property type="match status" value="1"/>
</dbReference>
<evidence type="ECO:0000313" key="3">
    <source>
        <dbReference type="Proteomes" id="UP001362999"/>
    </source>
</evidence>
<protein>
    <recommendedName>
        <fullName evidence="1">BTB domain-containing protein</fullName>
    </recommendedName>
</protein>
<dbReference type="InterPro" id="IPR011333">
    <property type="entry name" value="SKP1/BTB/POZ_sf"/>
</dbReference>
<name>A0AAW0AEY0_9AGAR</name>
<gene>
    <name evidence="2" type="ORF">R3P38DRAFT_3403499</name>
</gene>
<dbReference type="InterPro" id="IPR000210">
    <property type="entry name" value="BTB/POZ_dom"/>
</dbReference>